<evidence type="ECO:0000313" key="1">
    <source>
        <dbReference type="EMBL" id="KAJ8348664.1"/>
    </source>
</evidence>
<dbReference type="Proteomes" id="UP001152622">
    <property type="component" value="Chromosome 10"/>
</dbReference>
<organism evidence="1 2">
    <name type="scientific">Synaphobranchus kaupii</name>
    <name type="common">Kaup's arrowtooth eel</name>
    <dbReference type="NCBI Taxonomy" id="118154"/>
    <lineage>
        <taxon>Eukaryota</taxon>
        <taxon>Metazoa</taxon>
        <taxon>Chordata</taxon>
        <taxon>Craniata</taxon>
        <taxon>Vertebrata</taxon>
        <taxon>Euteleostomi</taxon>
        <taxon>Actinopterygii</taxon>
        <taxon>Neopterygii</taxon>
        <taxon>Teleostei</taxon>
        <taxon>Anguilliformes</taxon>
        <taxon>Synaphobranchidae</taxon>
        <taxon>Synaphobranchus</taxon>
    </lineage>
</organism>
<reference evidence="1" key="1">
    <citation type="journal article" date="2023" name="Science">
        <title>Genome structures resolve the early diversification of teleost fishes.</title>
        <authorList>
            <person name="Parey E."/>
            <person name="Louis A."/>
            <person name="Montfort J."/>
            <person name="Bouchez O."/>
            <person name="Roques C."/>
            <person name="Iampietro C."/>
            <person name="Lluch J."/>
            <person name="Castinel A."/>
            <person name="Donnadieu C."/>
            <person name="Desvignes T."/>
            <person name="Floi Bucao C."/>
            <person name="Jouanno E."/>
            <person name="Wen M."/>
            <person name="Mejri S."/>
            <person name="Dirks R."/>
            <person name="Jansen H."/>
            <person name="Henkel C."/>
            <person name="Chen W.J."/>
            <person name="Zahm M."/>
            <person name="Cabau C."/>
            <person name="Klopp C."/>
            <person name="Thompson A.W."/>
            <person name="Robinson-Rechavi M."/>
            <person name="Braasch I."/>
            <person name="Lecointre G."/>
            <person name="Bobe J."/>
            <person name="Postlethwait J.H."/>
            <person name="Berthelot C."/>
            <person name="Roest Crollius H."/>
            <person name="Guiguen Y."/>
        </authorList>
    </citation>
    <scope>NUCLEOTIDE SEQUENCE</scope>
    <source>
        <strain evidence="1">WJC10195</strain>
    </source>
</reference>
<dbReference type="AlphaFoldDB" id="A0A9Q1F0W8"/>
<protein>
    <submittedName>
        <fullName evidence="1">Uncharacterized protein</fullName>
    </submittedName>
</protein>
<evidence type="ECO:0000313" key="2">
    <source>
        <dbReference type="Proteomes" id="UP001152622"/>
    </source>
</evidence>
<name>A0A9Q1F0W8_SYNKA</name>
<proteinExistence type="predicted"/>
<sequence length="167" mass="18334">MRSRAVFGGEAGERRLSCESSGEWPSLHSEVVVTATLKAHSYGRAWALSLFHHSALVARYPAEGRKGRFGKGRPRLFSTTLQTPERGSAAALLCEISHCPAERRGCRLQSHWHSSPSHRFPPALRAAGSGREERGEDVLPLTLHLCSLPRALPHNAPVYPPRAVTSR</sequence>
<dbReference type="EMBL" id="JAINUF010000010">
    <property type="protein sequence ID" value="KAJ8348664.1"/>
    <property type="molecule type" value="Genomic_DNA"/>
</dbReference>
<accession>A0A9Q1F0W8</accession>
<gene>
    <name evidence="1" type="ORF">SKAU_G00272530</name>
</gene>
<keyword evidence="2" id="KW-1185">Reference proteome</keyword>
<comment type="caution">
    <text evidence="1">The sequence shown here is derived from an EMBL/GenBank/DDBJ whole genome shotgun (WGS) entry which is preliminary data.</text>
</comment>